<dbReference type="EMBL" id="BGPR01000149">
    <property type="protein sequence ID" value="GBL99569.1"/>
    <property type="molecule type" value="Genomic_DNA"/>
</dbReference>
<gene>
    <name evidence="2" type="primary">TCB1_819</name>
    <name evidence="2" type="ORF">AVEN_68833_1</name>
</gene>
<proteinExistence type="predicted"/>
<dbReference type="InterPro" id="IPR052338">
    <property type="entry name" value="Transposase_5"/>
</dbReference>
<dbReference type="GO" id="GO:0015074">
    <property type="term" value="P:DNA integration"/>
    <property type="evidence" value="ECO:0007669"/>
    <property type="project" value="InterPro"/>
</dbReference>
<dbReference type="GO" id="GO:0003677">
    <property type="term" value="F:DNA binding"/>
    <property type="evidence" value="ECO:0007669"/>
    <property type="project" value="InterPro"/>
</dbReference>
<evidence type="ECO:0000313" key="2">
    <source>
        <dbReference type="EMBL" id="GBL99569.1"/>
    </source>
</evidence>
<dbReference type="InterPro" id="IPR002492">
    <property type="entry name" value="Transposase_Tc1-like"/>
</dbReference>
<sequence length="224" mass="26640">MVIFNPSGKEVNPLRERLTSFTCQSPPDSCRHCTRDLRPLKPKPSVRTIRRRFQAAGLNGIRPVKKPIISTKNRKVRVDWAKTYKFRTKKEWEDVFWSDESKYMLFRTKGIQWIRRPQGTVFHPKALVFTPRHWFLPQVPDSNNEEWGNGMVWGCVSRLRMGPHRLIQGITDKFQYEDILENTMRPYARNSLGRGFILQQDNDLKYRSKYIQNWFSRSHVTLLD</sequence>
<dbReference type="Pfam" id="PF01498">
    <property type="entry name" value="HTH_Tnp_Tc3_2"/>
    <property type="match status" value="1"/>
</dbReference>
<evidence type="ECO:0000313" key="3">
    <source>
        <dbReference type="Proteomes" id="UP000499080"/>
    </source>
</evidence>
<evidence type="ECO:0000259" key="1">
    <source>
        <dbReference type="Pfam" id="PF01498"/>
    </source>
</evidence>
<protein>
    <submittedName>
        <fullName evidence="2">Transposable element Tcb1 transposase</fullName>
    </submittedName>
</protein>
<dbReference type="PANTHER" id="PTHR23022">
    <property type="entry name" value="TRANSPOSABLE ELEMENT-RELATED"/>
    <property type="match status" value="1"/>
</dbReference>
<reference evidence="2 3" key="1">
    <citation type="journal article" date="2019" name="Sci. Rep.">
        <title>Orb-weaving spider Araneus ventricosus genome elucidates the spidroin gene catalogue.</title>
        <authorList>
            <person name="Kono N."/>
            <person name="Nakamura H."/>
            <person name="Ohtoshi R."/>
            <person name="Moran D.A.P."/>
            <person name="Shinohara A."/>
            <person name="Yoshida Y."/>
            <person name="Fujiwara M."/>
            <person name="Mori M."/>
            <person name="Tomita M."/>
            <person name="Arakawa K."/>
        </authorList>
    </citation>
    <scope>NUCLEOTIDE SEQUENCE [LARGE SCALE GENOMIC DNA]</scope>
</reference>
<feature type="domain" description="Transposase Tc1-like" evidence="1">
    <location>
        <begin position="22"/>
        <end position="84"/>
    </location>
</feature>
<dbReference type="InterPro" id="IPR036397">
    <property type="entry name" value="RNaseH_sf"/>
</dbReference>
<dbReference type="AlphaFoldDB" id="A0A4Y2C5X5"/>
<keyword evidence="3" id="KW-1185">Reference proteome</keyword>
<organism evidence="2 3">
    <name type="scientific">Araneus ventricosus</name>
    <name type="common">Orbweaver spider</name>
    <name type="synonym">Epeira ventricosa</name>
    <dbReference type="NCBI Taxonomy" id="182803"/>
    <lineage>
        <taxon>Eukaryota</taxon>
        <taxon>Metazoa</taxon>
        <taxon>Ecdysozoa</taxon>
        <taxon>Arthropoda</taxon>
        <taxon>Chelicerata</taxon>
        <taxon>Arachnida</taxon>
        <taxon>Araneae</taxon>
        <taxon>Araneomorphae</taxon>
        <taxon>Entelegynae</taxon>
        <taxon>Araneoidea</taxon>
        <taxon>Araneidae</taxon>
        <taxon>Araneus</taxon>
    </lineage>
</organism>
<name>A0A4Y2C5X5_ARAVE</name>
<dbReference type="Proteomes" id="UP000499080">
    <property type="component" value="Unassembled WGS sequence"/>
</dbReference>
<accession>A0A4Y2C5X5</accession>
<dbReference type="Gene3D" id="3.30.420.10">
    <property type="entry name" value="Ribonuclease H-like superfamily/Ribonuclease H"/>
    <property type="match status" value="1"/>
</dbReference>
<dbReference type="GO" id="GO:0006313">
    <property type="term" value="P:DNA transposition"/>
    <property type="evidence" value="ECO:0007669"/>
    <property type="project" value="InterPro"/>
</dbReference>
<dbReference type="OrthoDB" id="6437518at2759"/>
<comment type="caution">
    <text evidence="2">The sequence shown here is derived from an EMBL/GenBank/DDBJ whole genome shotgun (WGS) entry which is preliminary data.</text>
</comment>
<dbReference type="PANTHER" id="PTHR23022:SF134">
    <property type="entry name" value="TRANSPOSABLE ELEMENT TC1 TRANSPOSASE"/>
    <property type="match status" value="1"/>
</dbReference>